<feature type="non-terminal residue" evidence="3">
    <location>
        <position position="160"/>
    </location>
</feature>
<feature type="domain" description="RNA-dependent RNA polymerase 6-like second" evidence="2">
    <location>
        <begin position="72"/>
        <end position="126"/>
    </location>
</feature>
<dbReference type="Pfam" id="PF24572">
    <property type="entry name" value="RBD_RDR6"/>
    <property type="match status" value="1"/>
</dbReference>
<evidence type="ECO:0000313" key="3">
    <source>
        <dbReference type="EMBL" id="MCI19107.1"/>
    </source>
</evidence>
<dbReference type="InterPro" id="IPR057298">
    <property type="entry name" value="RDR6-like_RBD"/>
</dbReference>
<dbReference type="Proteomes" id="UP000265520">
    <property type="component" value="Unassembled WGS sequence"/>
</dbReference>
<evidence type="ECO:0000259" key="2">
    <source>
        <dbReference type="Pfam" id="PF24577"/>
    </source>
</evidence>
<dbReference type="EMBL" id="LXQA010113260">
    <property type="protein sequence ID" value="MCI19107.1"/>
    <property type="molecule type" value="Genomic_DNA"/>
</dbReference>
<dbReference type="Pfam" id="PF24577">
    <property type="entry name" value="RDR6_2nd"/>
    <property type="match status" value="1"/>
</dbReference>
<comment type="caution">
    <text evidence="3">The sequence shown here is derived from an EMBL/GenBank/DDBJ whole genome shotgun (WGS) entry which is preliminary data.</text>
</comment>
<keyword evidence="3" id="KW-0696">RNA-directed RNA polymerase</keyword>
<sequence>MIDTKQIEKTDDYQKVAPHAFVHFTLSESATEAINAAGRCDLILNNKVLKVISGPQNPNFLNQRRRTEAPFKMSDVIVEIGTLVGQTDFTVAWRGPAKGVNFLVDPFDSMCKLCFNQDTAFEFKGIASSPLVWYRTADDDIEESVTIDLLDDDDPWIRTT</sequence>
<evidence type="ECO:0000259" key="1">
    <source>
        <dbReference type="Pfam" id="PF24572"/>
    </source>
</evidence>
<dbReference type="InterPro" id="IPR057297">
    <property type="entry name" value="RDR6-like_2nd"/>
</dbReference>
<accession>A0A392Q5D8</accession>
<evidence type="ECO:0000313" key="4">
    <source>
        <dbReference type="Proteomes" id="UP000265520"/>
    </source>
</evidence>
<name>A0A392Q5D8_9FABA</name>
<keyword evidence="3" id="KW-0808">Transferase</keyword>
<protein>
    <submittedName>
        <fullName evidence="3">RNA-dependent RNA polymerase 6-like</fullName>
    </submittedName>
</protein>
<dbReference type="AlphaFoldDB" id="A0A392Q5D8"/>
<organism evidence="3 4">
    <name type="scientific">Trifolium medium</name>
    <dbReference type="NCBI Taxonomy" id="97028"/>
    <lineage>
        <taxon>Eukaryota</taxon>
        <taxon>Viridiplantae</taxon>
        <taxon>Streptophyta</taxon>
        <taxon>Embryophyta</taxon>
        <taxon>Tracheophyta</taxon>
        <taxon>Spermatophyta</taxon>
        <taxon>Magnoliopsida</taxon>
        <taxon>eudicotyledons</taxon>
        <taxon>Gunneridae</taxon>
        <taxon>Pentapetalae</taxon>
        <taxon>rosids</taxon>
        <taxon>fabids</taxon>
        <taxon>Fabales</taxon>
        <taxon>Fabaceae</taxon>
        <taxon>Papilionoideae</taxon>
        <taxon>50 kb inversion clade</taxon>
        <taxon>NPAAA clade</taxon>
        <taxon>Hologalegina</taxon>
        <taxon>IRL clade</taxon>
        <taxon>Trifolieae</taxon>
        <taxon>Trifolium</taxon>
    </lineage>
</organism>
<feature type="domain" description="RNA-dependent RNA polymerase 6-like RNA-binding" evidence="1">
    <location>
        <begin position="8"/>
        <end position="51"/>
    </location>
</feature>
<keyword evidence="4" id="KW-1185">Reference proteome</keyword>
<dbReference type="GO" id="GO:0003968">
    <property type="term" value="F:RNA-directed RNA polymerase activity"/>
    <property type="evidence" value="ECO:0007669"/>
    <property type="project" value="UniProtKB-KW"/>
</dbReference>
<reference evidence="3 4" key="1">
    <citation type="journal article" date="2018" name="Front. Plant Sci.">
        <title>Red Clover (Trifolium pratense) and Zigzag Clover (T. medium) - A Picture of Genomic Similarities and Differences.</title>
        <authorList>
            <person name="Dluhosova J."/>
            <person name="Istvanek J."/>
            <person name="Nedelnik J."/>
            <person name="Repkova J."/>
        </authorList>
    </citation>
    <scope>NUCLEOTIDE SEQUENCE [LARGE SCALE GENOMIC DNA]</scope>
    <source>
        <strain evidence="4">cv. 10/8</strain>
        <tissue evidence="3">Leaf</tissue>
    </source>
</reference>
<keyword evidence="3" id="KW-0548">Nucleotidyltransferase</keyword>
<proteinExistence type="predicted"/>